<evidence type="ECO:0000313" key="1">
    <source>
        <dbReference type="EMBL" id="MPM45009.1"/>
    </source>
</evidence>
<dbReference type="AlphaFoldDB" id="A0A644ZVJ6"/>
<protein>
    <submittedName>
        <fullName evidence="1">Uncharacterized protein</fullName>
    </submittedName>
</protein>
<comment type="caution">
    <text evidence="1">The sequence shown here is derived from an EMBL/GenBank/DDBJ whole genome shotgun (WGS) entry which is preliminary data.</text>
</comment>
<name>A0A644ZVJ6_9ZZZZ</name>
<organism evidence="1">
    <name type="scientific">bioreactor metagenome</name>
    <dbReference type="NCBI Taxonomy" id="1076179"/>
    <lineage>
        <taxon>unclassified sequences</taxon>
        <taxon>metagenomes</taxon>
        <taxon>ecological metagenomes</taxon>
    </lineage>
</organism>
<sequence>MNDHKRTAHLQAYPAAAFQHNIALNLYSQRAAYLLRQVSLHLQALHPFHQADMVTGGGLLLFSLHRHLPVIAHNQRLVIPHLLTPVVHHFCLPVVFYGHRVIMTHRHLTVIPRRVALVMRDRDCPVVSGCVFFPYGHRLAQSHSDALVIADGLRMVHLHISGSVVQYLRIHVLLRVDIDLLIARGVIEFQFVKSAAFVGLRADGHLRFRARQAARRAVVLVVGAAHNNGLVRVAVQEIHYHFLTHARNGEVAKSGTGPRL</sequence>
<proteinExistence type="predicted"/>
<accession>A0A644ZVJ6</accession>
<gene>
    <name evidence="1" type="ORF">SDC9_91694</name>
</gene>
<dbReference type="EMBL" id="VSSQ01010710">
    <property type="protein sequence ID" value="MPM45009.1"/>
    <property type="molecule type" value="Genomic_DNA"/>
</dbReference>
<reference evidence="1" key="1">
    <citation type="submission" date="2019-08" db="EMBL/GenBank/DDBJ databases">
        <authorList>
            <person name="Kucharzyk K."/>
            <person name="Murdoch R.W."/>
            <person name="Higgins S."/>
            <person name="Loffler F."/>
        </authorList>
    </citation>
    <scope>NUCLEOTIDE SEQUENCE</scope>
</reference>